<dbReference type="EMBL" id="JACHNB010000001">
    <property type="protein sequence ID" value="MBB4739035.1"/>
    <property type="molecule type" value="Genomic_DNA"/>
</dbReference>
<gene>
    <name evidence="9" type="ORF">BJY16_002494</name>
</gene>
<dbReference type="PROSITE" id="PS50110">
    <property type="entry name" value="RESPONSE_REGULATORY"/>
    <property type="match status" value="1"/>
</dbReference>
<evidence type="ECO:0000313" key="9">
    <source>
        <dbReference type="EMBL" id="MBB4739035.1"/>
    </source>
</evidence>
<dbReference type="Proteomes" id="UP000546162">
    <property type="component" value="Unassembled WGS sequence"/>
</dbReference>
<keyword evidence="9" id="KW-0238">DNA-binding</keyword>
<dbReference type="GO" id="GO:0004525">
    <property type="term" value="F:ribonuclease III activity"/>
    <property type="evidence" value="ECO:0007669"/>
    <property type="project" value="InterPro"/>
</dbReference>
<dbReference type="EC" id="2.7.13.3" evidence="2"/>
<dbReference type="Pfam" id="PF02518">
    <property type="entry name" value="HATPase_c"/>
    <property type="match status" value="1"/>
</dbReference>
<keyword evidence="3 6" id="KW-0597">Phosphoprotein</keyword>
<evidence type="ECO:0000256" key="4">
    <source>
        <dbReference type="ARBA" id="ARBA00022777"/>
    </source>
</evidence>
<dbReference type="PANTHER" id="PTHR43547:SF2">
    <property type="entry name" value="HYBRID SIGNAL TRANSDUCTION HISTIDINE KINASE C"/>
    <property type="match status" value="1"/>
</dbReference>
<evidence type="ECO:0000256" key="6">
    <source>
        <dbReference type="PROSITE-ProRule" id="PRU00169"/>
    </source>
</evidence>
<evidence type="ECO:0000256" key="1">
    <source>
        <dbReference type="ARBA" id="ARBA00000085"/>
    </source>
</evidence>
<dbReference type="InterPro" id="IPR005467">
    <property type="entry name" value="His_kinase_dom"/>
</dbReference>
<dbReference type="CDD" id="cd00075">
    <property type="entry name" value="HATPase"/>
    <property type="match status" value="1"/>
</dbReference>
<dbReference type="PANTHER" id="PTHR43547">
    <property type="entry name" value="TWO-COMPONENT HISTIDINE KINASE"/>
    <property type="match status" value="1"/>
</dbReference>
<dbReference type="PROSITE" id="PS50109">
    <property type="entry name" value="HIS_KIN"/>
    <property type="match status" value="1"/>
</dbReference>
<comment type="catalytic activity">
    <reaction evidence="1">
        <text>ATP + protein L-histidine = ADP + protein N-phospho-L-histidine.</text>
        <dbReference type="EC" id="2.7.13.3"/>
    </reaction>
</comment>
<dbReference type="InterPro" id="IPR003594">
    <property type="entry name" value="HATPase_dom"/>
</dbReference>
<organism evidence="9 10">
    <name type="scientific">Actinoplanes octamycinicus</name>
    <dbReference type="NCBI Taxonomy" id="135948"/>
    <lineage>
        <taxon>Bacteria</taxon>
        <taxon>Bacillati</taxon>
        <taxon>Actinomycetota</taxon>
        <taxon>Actinomycetes</taxon>
        <taxon>Micromonosporales</taxon>
        <taxon>Micromonosporaceae</taxon>
        <taxon>Actinoplanes</taxon>
    </lineage>
</organism>
<accession>A0A7W7M6R6</accession>
<evidence type="ECO:0000259" key="7">
    <source>
        <dbReference type="PROSITE" id="PS50109"/>
    </source>
</evidence>
<dbReference type="RefSeq" id="WP_185039629.1">
    <property type="nucleotide sequence ID" value="NZ_BAABFG010000005.1"/>
</dbReference>
<comment type="caution">
    <text evidence="9">The sequence shown here is derived from an EMBL/GenBank/DDBJ whole genome shotgun (WGS) entry which is preliminary data.</text>
</comment>
<dbReference type="InterPro" id="IPR011006">
    <property type="entry name" value="CheY-like_superfamily"/>
</dbReference>
<dbReference type="GO" id="GO:0000155">
    <property type="term" value="F:phosphorelay sensor kinase activity"/>
    <property type="evidence" value="ECO:0007669"/>
    <property type="project" value="TreeGrafter"/>
</dbReference>
<evidence type="ECO:0000256" key="3">
    <source>
        <dbReference type="ARBA" id="ARBA00022553"/>
    </source>
</evidence>
<feature type="modified residue" description="4-aspartylphosphate" evidence="6">
    <location>
        <position position="1059"/>
    </location>
</feature>
<evidence type="ECO:0000256" key="2">
    <source>
        <dbReference type="ARBA" id="ARBA00012438"/>
    </source>
</evidence>
<dbReference type="Gene3D" id="3.40.50.2300">
    <property type="match status" value="1"/>
</dbReference>
<evidence type="ECO:0000259" key="8">
    <source>
        <dbReference type="PROSITE" id="PS50110"/>
    </source>
</evidence>
<dbReference type="CDD" id="cd00156">
    <property type="entry name" value="REC"/>
    <property type="match status" value="1"/>
</dbReference>
<keyword evidence="4 9" id="KW-0418">Kinase</keyword>
<evidence type="ECO:0000256" key="5">
    <source>
        <dbReference type="ARBA" id="ARBA00023012"/>
    </source>
</evidence>
<dbReference type="GO" id="GO:0003677">
    <property type="term" value="F:DNA binding"/>
    <property type="evidence" value="ECO:0007669"/>
    <property type="project" value="UniProtKB-KW"/>
</dbReference>
<feature type="domain" description="Histidine kinase" evidence="7">
    <location>
        <begin position="776"/>
        <end position="985"/>
    </location>
</feature>
<proteinExistence type="predicted"/>
<feature type="domain" description="Response regulatory" evidence="8">
    <location>
        <begin position="1010"/>
        <end position="1126"/>
    </location>
</feature>
<evidence type="ECO:0000313" key="10">
    <source>
        <dbReference type="Proteomes" id="UP000546162"/>
    </source>
</evidence>
<dbReference type="SUPFAM" id="SSF69065">
    <property type="entry name" value="RNase III domain-like"/>
    <property type="match status" value="1"/>
</dbReference>
<dbReference type="PRINTS" id="PR00344">
    <property type="entry name" value="BCTRLSENSOR"/>
</dbReference>
<dbReference type="GO" id="GO:0006396">
    <property type="term" value="P:RNA processing"/>
    <property type="evidence" value="ECO:0007669"/>
    <property type="project" value="InterPro"/>
</dbReference>
<keyword evidence="5" id="KW-0902">Two-component regulatory system</keyword>
<dbReference type="SUPFAM" id="SSF52172">
    <property type="entry name" value="CheY-like"/>
    <property type="match status" value="1"/>
</dbReference>
<dbReference type="SUPFAM" id="SSF55874">
    <property type="entry name" value="ATPase domain of HSP90 chaperone/DNA topoisomerase II/histidine kinase"/>
    <property type="match status" value="1"/>
</dbReference>
<keyword evidence="10" id="KW-1185">Reference proteome</keyword>
<protein>
    <recommendedName>
        <fullName evidence="2">histidine kinase</fullName>
        <ecNumber evidence="2">2.7.13.3</ecNumber>
    </recommendedName>
</protein>
<name>A0A7W7M6R6_9ACTN</name>
<dbReference type="Pfam" id="PF00072">
    <property type="entry name" value="Response_reg"/>
    <property type="match status" value="1"/>
</dbReference>
<dbReference type="InterPro" id="IPR004358">
    <property type="entry name" value="Sig_transdc_His_kin-like_C"/>
</dbReference>
<dbReference type="InterPro" id="IPR036389">
    <property type="entry name" value="RNase_III_sf"/>
</dbReference>
<dbReference type="Gene3D" id="3.30.565.10">
    <property type="entry name" value="Histidine kinase-like ATPase, C-terminal domain"/>
    <property type="match status" value="1"/>
</dbReference>
<dbReference type="InterPro" id="IPR036890">
    <property type="entry name" value="HATPase_C_sf"/>
</dbReference>
<sequence>MSYPIVASLPDPTSAADDLRLGDSLVAALGERGWRVGDDPLRARWLRLAACHSTFLYEFGSLPISTAVLAVLGKVGATHVTLAVADLVVERTRPAEVGKQNHIVAHVPGRIAPLLAKALTVAEAMNLGKGEEPNRHGASRLAEDVMHQILGVVVLLGGYEAVKRLVADFYEEALAQVLTDGVDWWGELTRLVPAHELTVNNHKEGPEHQPRFVTEIIDVQGRGGRAESPKRIGSKKLAIQDYLRKTGRYGVVMARSGAQSLQRLDGEPRPYAPRRGPREEIVADLAATLQIKREHQAYLQQALTHKSWAYENQPVVRQARQNHYELLANHGSYVVGAVSAAEFTVDLLRRTLKPSAEDSAIHSWPERCYVAMFERFVQESAVLRGRGEAQCKPRMKADVFQALASVAWRFGENGVPKAVRGWILRETLAQSLDEFSRLQRLCAVFGGEVTSDHTAEGPHHDSRFTATVNLRIDDLEVVRTGPPTPGKKEATRLAAERFSQVFALGPDLRVADLKAEDRADGMRLLPHLAKRLPLTRGRNLRRCIEEGVLGLGLLATSDHDIESFLAWAEEADSLTGPLDGEAFGSLVIAYGNTVRARPRPRLEHALRELAAWVRSLDPEGEVVVREAPQWDLLLAVAGALRAGAAHQGKTVDEVAGARLVSGPQSAALLTAADAAAMDELLRELPEAFAETVRFRRLPDGVRVEFATAAQVESSRVRTLIGLLAETAPGLGLFAGPDKQTLSATYAPDPAEQSFAAAGRLAAHGPQDRDGTAILANVLHRLKNELIGMEDVARKAALAGDRVTRYRRLADVARHHEAAVLLADHLDRTNQALADADEELTEFGPWIDEYCAAKTLQIADRTNIRLVPPPESRSCEISLSPSLLREVLDNLIKNAVEAMPGGGQITVDWHTEPGHVFVVVHDDGPGLPDEVRTAFLQGETVTTTKEHGSGMGLWLVRNDLRRLGGTISDDPAAEGQRWVIDLPREEVTADTSGRAAARAAETQTHSRRTVRILVVDDQENVARTMAGHLEPIAAQVVIAHDGNSALTRLATEHYDVVVTDLQMPPEPWGGLWLLRRMKDDGHRVPVVVLSGEGNIDQVIEALNAGAAGYVTKIDAAAKLAPAVEEILAALRRRSRDELQHLPLPLALGLQRYESETVPNLRVRAGHMALEDALRFIGAVGLGELLNADPDARVPASALASQMMLGKWVELLKELGPRLAQDSYAGQVIRSLDLDNLKVAKSGRNVVGHSSERPNDEVSRMLGEVDPLLEQFAAALRHIPNRTVMIAETMRLRAKRYAVSAFRVTGTGPVLPSAELTSDVGLEENSVGLYRERTGSWIPVGPWMTAKPGGTRGEWQIFVIDGVRRGTRSRPSELVYHPFGRGEKYRTAADEDVENLIRRSTAR</sequence>
<dbReference type="SMART" id="SM00448">
    <property type="entry name" value="REC"/>
    <property type="match status" value="1"/>
</dbReference>
<keyword evidence="4 9" id="KW-0808">Transferase</keyword>
<reference evidence="9 10" key="1">
    <citation type="submission" date="2020-08" db="EMBL/GenBank/DDBJ databases">
        <title>Sequencing the genomes of 1000 actinobacteria strains.</title>
        <authorList>
            <person name="Klenk H.-P."/>
        </authorList>
    </citation>
    <scope>NUCLEOTIDE SEQUENCE [LARGE SCALE GENOMIC DNA]</scope>
    <source>
        <strain evidence="9 10">DSM 45809</strain>
    </source>
</reference>
<dbReference type="SMART" id="SM00387">
    <property type="entry name" value="HATPase_c"/>
    <property type="match status" value="1"/>
</dbReference>
<dbReference type="InterPro" id="IPR001789">
    <property type="entry name" value="Sig_transdc_resp-reg_receiver"/>
</dbReference>